<dbReference type="PANTHER" id="PTHR13222:SF1">
    <property type="entry name" value="RB1-INDUCIBLE COILED-COIL PROTEIN 1"/>
    <property type="match status" value="1"/>
</dbReference>
<keyword evidence="3 7" id="KW-0813">Transport</keyword>
<dbReference type="Pfam" id="PF10377">
    <property type="entry name" value="ATG11"/>
    <property type="match status" value="1"/>
</dbReference>
<gene>
    <name evidence="12" type="ORF">BLGHR1_11132</name>
</gene>
<dbReference type="GO" id="GO:0061709">
    <property type="term" value="P:reticulophagy"/>
    <property type="evidence" value="ECO:0007669"/>
    <property type="project" value="TreeGrafter"/>
</dbReference>
<feature type="coiled-coil region" evidence="8">
    <location>
        <begin position="845"/>
        <end position="893"/>
    </location>
</feature>
<dbReference type="PANTHER" id="PTHR13222">
    <property type="entry name" value="RB1-INDUCIBLE COILED-COIL"/>
    <property type="match status" value="1"/>
</dbReference>
<feature type="compositionally biased region" description="Basic and acidic residues" evidence="9">
    <location>
        <begin position="1348"/>
        <end position="1377"/>
    </location>
</feature>
<comment type="function">
    <text evidence="7">Involved in cytoplasm to vacuole transport (Cvt), pexophagy, mitophagy and nucleophagy. Recruits mitochondria for their selective degradation via autophagy (mitophagy) during starvation. Works as scaffold proteins that recruit ATG proteins to the pre-autophagosome (PAS), the site of vesicle/autophagosome formation. Required for the Cvt vesicles completion.</text>
</comment>
<organism evidence="12 13">
    <name type="scientific">Blumeria hordei</name>
    <name type="common">Barley powdery mildew</name>
    <name type="synonym">Blumeria graminis f. sp. hordei</name>
    <dbReference type="NCBI Taxonomy" id="2867405"/>
    <lineage>
        <taxon>Eukaryota</taxon>
        <taxon>Fungi</taxon>
        <taxon>Dikarya</taxon>
        <taxon>Ascomycota</taxon>
        <taxon>Pezizomycotina</taxon>
        <taxon>Leotiomycetes</taxon>
        <taxon>Erysiphales</taxon>
        <taxon>Erysiphaceae</taxon>
        <taxon>Blumeria</taxon>
    </lineage>
</organism>
<feature type="domain" description="Autophagy-related protein 11 C-terminal" evidence="11">
    <location>
        <begin position="1108"/>
        <end position="1257"/>
    </location>
</feature>
<feature type="coiled-coil region" evidence="8">
    <location>
        <begin position="922"/>
        <end position="984"/>
    </location>
</feature>
<dbReference type="InterPro" id="IPR040040">
    <property type="entry name" value="ATG11"/>
</dbReference>
<dbReference type="GO" id="GO:0060090">
    <property type="term" value="F:molecular adaptor activity"/>
    <property type="evidence" value="ECO:0007669"/>
    <property type="project" value="TreeGrafter"/>
</dbReference>
<dbReference type="GO" id="GO:0034517">
    <property type="term" value="P:ribophagy"/>
    <property type="evidence" value="ECO:0007669"/>
    <property type="project" value="TreeGrafter"/>
</dbReference>
<evidence type="ECO:0000313" key="13">
    <source>
        <dbReference type="Proteomes" id="UP000275772"/>
    </source>
</evidence>
<dbReference type="GO" id="GO:0015031">
    <property type="term" value="P:protein transport"/>
    <property type="evidence" value="ECO:0007669"/>
    <property type="project" value="UniProtKB-KW"/>
</dbReference>
<name>A0A383ULE7_BLUHO</name>
<feature type="domain" description="Autophagy protein ATG17-like" evidence="10">
    <location>
        <begin position="118"/>
        <end position="455"/>
    </location>
</feature>
<proteinExistence type="inferred from homology"/>
<feature type="coiled-coil region" evidence="8">
    <location>
        <begin position="675"/>
        <end position="741"/>
    </location>
</feature>
<evidence type="ECO:0000259" key="11">
    <source>
        <dbReference type="Pfam" id="PF10377"/>
    </source>
</evidence>
<evidence type="ECO:0000259" key="10">
    <source>
        <dbReference type="Pfam" id="PF04108"/>
    </source>
</evidence>
<keyword evidence="4 7" id="KW-0653">Protein transport</keyword>
<dbReference type="GO" id="GO:0019901">
    <property type="term" value="F:protein kinase binding"/>
    <property type="evidence" value="ECO:0007669"/>
    <property type="project" value="TreeGrafter"/>
</dbReference>
<comment type="subcellular location">
    <subcellularLocation>
        <location evidence="7">Preautophagosomal structure membrane</location>
        <topology evidence="7">Peripheral membrane protein</topology>
    </subcellularLocation>
    <subcellularLocation>
        <location evidence="7">Vacuole membrane</location>
        <topology evidence="7">Peripheral membrane protein</topology>
    </subcellularLocation>
    <text evidence="7">During pexophagy, accumulates in the vacuolar membrane region, where the peroxisomes contact the vacuole.</text>
</comment>
<reference evidence="12 13" key="1">
    <citation type="submission" date="2017-11" db="EMBL/GenBank/DDBJ databases">
        <authorList>
            <person name="Kracher B."/>
        </authorList>
    </citation>
    <scope>NUCLEOTIDE SEQUENCE [LARGE SCALE GENOMIC DNA]</scope>
    <source>
        <strain evidence="12 13">RACE1</strain>
    </source>
</reference>
<keyword evidence="7" id="KW-0472">Membrane</keyword>
<dbReference type="GO" id="GO:0000045">
    <property type="term" value="P:autophagosome assembly"/>
    <property type="evidence" value="ECO:0007669"/>
    <property type="project" value="UniProtKB-UniRule"/>
</dbReference>
<evidence type="ECO:0000313" key="12">
    <source>
        <dbReference type="EMBL" id="SZF00395.1"/>
    </source>
</evidence>
<keyword evidence="7" id="KW-0926">Vacuole</keyword>
<evidence type="ECO:0000256" key="5">
    <source>
        <dbReference type="ARBA" id="ARBA00023006"/>
    </source>
</evidence>
<dbReference type="InterPro" id="IPR045326">
    <property type="entry name" value="ATG17-like_dom"/>
</dbReference>
<protein>
    <recommendedName>
        <fullName evidence="2 7">Autophagy-related protein 11</fullName>
    </recommendedName>
</protein>
<evidence type="ECO:0000256" key="7">
    <source>
        <dbReference type="RuleBase" id="RU367075"/>
    </source>
</evidence>
<dbReference type="GO" id="GO:0034045">
    <property type="term" value="C:phagophore assembly site membrane"/>
    <property type="evidence" value="ECO:0007669"/>
    <property type="project" value="UniProtKB-SubCell"/>
</dbReference>
<dbReference type="GO" id="GO:0000422">
    <property type="term" value="P:autophagy of mitochondrion"/>
    <property type="evidence" value="ECO:0007669"/>
    <property type="project" value="TreeGrafter"/>
</dbReference>
<evidence type="ECO:0000256" key="3">
    <source>
        <dbReference type="ARBA" id="ARBA00022448"/>
    </source>
</evidence>
<dbReference type="EMBL" id="UNSH01000009">
    <property type="protein sequence ID" value="SZF00395.1"/>
    <property type="molecule type" value="Genomic_DNA"/>
</dbReference>
<feature type="region of interest" description="Disordered" evidence="9">
    <location>
        <begin position="1280"/>
        <end position="1377"/>
    </location>
</feature>
<dbReference type="Pfam" id="PF04108">
    <property type="entry name" value="ATG17_like"/>
    <property type="match status" value="1"/>
</dbReference>
<evidence type="ECO:0000256" key="1">
    <source>
        <dbReference type="ARBA" id="ARBA00009729"/>
    </source>
</evidence>
<evidence type="ECO:0000256" key="2">
    <source>
        <dbReference type="ARBA" id="ARBA00013804"/>
    </source>
</evidence>
<dbReference type="InterPro" id="IPR019460">
    <property type="entry name" value="Atg11_C"/>
</dbReference>
<feature type="coiled-coil region" evidence="8">
    <location>
        <begin position="559"/>
        <end position="586"/>
    </location>
</feature>
<evidence type="ECO:0000256" key="4">
    <source>
        <dbReference type="ARBA" id="ARBA00022927"/>
    </source>
</evidence>
<dbReference type="Proteomes" id="UP000275772">
    <property type="component" value="Unassembled WGS sequence"/>
</dbReference>
<evidence type="ECO:0000256" key="6">
    <source>
        <dbReference type="ARBA" id="ARBA00023054"/>
    </source>
</evidence>
<keyword evidence="5 7" id="KW-0072">Autophagy</keyword>
<feature type="compositionally biased region" description="Polar residues" evidence="9">
    <location>
        <begin position="1301"/>
        <end position="1344"/>
    </location>
</feature>
<comment type="subunit">
    <text evidence="7">Homodimer.</text>
</comment>
<accession>A0A383ULE7</accession>
<keyword evidence="6 8" id="KW-0175">Coiled coil</keyword>
<sequence>MSMKVYIAHSGQCLLAEAETFNSLDSLKLWISKNSRVDTQDQIALNSHGKHVKFDSFSKEKEIFIFDRRIIQSTSTRGAKTSIYDNCPATIYQVSKPPESVSDHNDVDAWKYLFKTQQEWASGIASDCLRMLDDVRARRLEMDVIIKSASTAARNIQKHILALDNKNVLIQSWVEHVRKVQGLPNIDWDVILESLRTIVAGEEIINFITRRPSQRQQKPNLGELIDIEKFNRAKILSQKLPQQLLQTSVDLRKKIDEIYSHSDRIFDIVSKEMPDRSQEKVALEPVQISKDVEALSNKLHLECDSVLQIRNSNLILQASNSASMHTKTIIPNLMSRTIEMDNFRRQVTNTRNSLASQSIDVMQRIAFLTSMITDVTARLTAIEPSEDLVDAMQTLMDVKLMPVTYASFLAEGIRRKRWNEKIETDLSTLTDEMALFREEETKRRCKWQKNVGSILWGEKVEQNVSRLTVKVEGSSDNWPEISKQHLTELLEILQASDSQSSLAIDVSNIISSLDNPTKTLSLRAKVSFKAGSLHENSLGNSRLLFRGDPELICILQEENEKTARKLKTAESRVRRLENLLHQQTQVNRMSLGNFYQVPSYPTSDPSTHISLARSPRLPEVLSRRSSISSWIPSTNQANEDKSHQQRISSLENELCIERERSMGLERKVLERKIVEESLRNQYEETNSTKRDLLQNFEAQQREFTEERKSLISDIKKLKAQKEDLEEELDHYVDIRDGERNRTYDGENSLPNQPKALHSTKLENQKMSGLWEFSGNSQKQLAGESNIKNLVLREKEDSSALLARAEKAEKKADHYFGVVQDLYKELCSGNFLPENNSSPDDLIGLHRSLLHELQVAKNDARNARADYDITQIDLLELRSEIKRVKNKLSVEELDSFGLRESLAEKSKRVSTLETKLTTEHLELTEIKEKFAKTEKDIDSLNAQLEEERLQVSKLMEIISQRALRIETLEEEVRSQHEKNQSTQKDNEKLLLRLESRTSKAKDLSHRVYFQNDRLCRLLERLGYSVTREGRSMLIQRLPRLERSNVNDSPDVNTSIRQSFSDTMGKKPPIETSSLGLVNWIHNDDLTVESDKYNSFLSTVGNLDVDAFCDTLAKRVKDLEYTAKKYSRDARSYREKSHFAQKEAHEKIAFKNFREGDLALFLPTRNQATGAWAAFNVGAPHYFLKEQDSHKLRSRDWLLARIHRIEHRVVDLSKSPSESQLHQSDRRSFGETSTGGDSFEDDNPFDLSDGLRWYLIYAAEEKLGAPTTPGLGKSTVASAHIDATGSIRRSKKSSSGGMDGINRTLSKNLDTRRGSSNSKKSLPATSSLIKVGSTPSDTVSLKTAATTRKAGGDPETHTIHPVNKEDGVADRILDQELES</sequence>
<dbReference type="GO" id="GO:0034727">
    <property type="term" value="P:piecemeal microautophagy of the nucleus"/>
    <property type="evidence" value="ECO:0007669"/>
    <property type="project" value="TreeGrafter"/>
</dbReference>
<comment type="similarity">
    <text evidence="1 7">Belongs to the ATG11 family.</text>
</comment>
<dbReference type="GO" id="GO:1903599">
    <property type="term" value="P:positive regulation of autophagy of mitochondrion"/>
    <property type="evidence" value="ECO:0007669"/>
    <property type="project" value="UniProtKB-UniRule"/>
</dbReference>
<evidence type="ECO:0000256" key="8">
    <source>
        <dbReference type="SAM" id="Coils"/>
    </source>
</evidence>
<evidence type="ECO:0000256" key="9">
    <source>
        <dbReference type="SAM" id="MobiDB-lite"/>
    </source>
</evidence>
<dbReference type="GO" id="GO:1990316">
    <property type="term" value="C:Atg1/ULK1 kinase complex"/>
    <property type="evidence" value="ECO:0007669"/>
    <property type="project" value="TreeGrafter"/>
</dbReference>
<dbReference type="GO" id="GO:0005774">
    <property type="term" value="C:vacuolar membrane"/>
    <property type="evidence" value="ECO:0007669"/>
    <property type="project" value="UniProtKB-SubCell"/>
</dbReference>
<feature type="region of interest" description="Disordered" evidence="9">
    <location>
        <begin position="1210"/>
        <end position="1241"/>
    </location>
</feature>
<dbReference type="VEuPathDB" id="FungiDB:BLGHR1_11132"/>